<name>A0A3B0RWS3_9ZZZZ</name>
<proteinExistence type="predicted"/>
<sequence>MTRTGSGARSIMDLTPGEWQRALGIADDDIPVAIISEGSWWREQRTQWRLSELEDVRELTFPDMFLGRWHDRPVVYACAYGAPRAVEVAHLFGSLGTRLAVQIGTCGGLQRGLRPGDIVVPDVVACEEGIARVYGATETTTADKVRSATARGSLENRGFRVHNGVHLTWYSIFAQSGDMVTKWSDAGHLSVDMETATTLAVANHFGMSAVSMLTVWDELLAGRSFLDPLDPDEQASLDAANAAVFEVALELVDAL</sequence>
<dbReference type="EMBL" id="UOEK01000138">
    <property type="protein sequence ID" value="VAV98314.1"/>
    <property type="molecule type" value="Genomic_DNA"/>
</dbReference>
<reference evidence="2" key="1">
    <citation type="submission" date="2018-06" db="EMBL/GenBank/DDBJ databases">
        <authorList>
            <person name="Zhirakovskaya E."/>
        </authorList>
    </citation>
    <scope>NUCLEOTIDE SEQUENCE</scope>
</reference>
<evidence type="ECO:0000313" key="2">
    <source>
        <dbReference type="EMBL" id="VAV98314.1"/>
    </source>
</evidence>
<dbReference type="PANTHER" id="PTHR43691:SF11">
    <property type="entry name" value="FI09636P-RELATED"/>
    <property type="match status" value="1"/>
</dbReference>
<dbReference type="GO" id="GO:0005829">
    <property type="term" value="C:cytosol"/>
    <property type="evidence" value="ECO:0007669"/>
    <property type="project" value="TreeGrafter"/>
</dbReference>
<dbReference type="InterPro" id="IPR035994">
    <property type="entry name" value="Nucleoside_phosphorylase_sf"/>
</dbReference>
<dbReference type="GO" id="GO:0009116">
    <property type="term" value="P:nucleoside metabolic process"/>
    <property type="evidence" value="ECO:0007669"/>
    <property type="project" value="InterPro"/>
</dbReference>
<dbReference type="Gene3D" id="3.40.50.1580">
    <property type="entry name" value="Nucleoside phosphorylase domain"/>
    <property type="match status" value="1"/>
</dbReference>
<dbReference type="SUPFAM" id="SSF53167">
    <property type="entry name" value="Purine and uridine phosphorylases"/>
    <property type="match status" value="1"/>
</dbReference>
<dbReference type="Pfam" id="PF01048">
    <property type="entry name" value="PNP_UDP_1"/>
    <property type="match status" value="1"/>
</dbReference>
<gene>
    <name evidence="2" type="ORF">MNBD_ACTINO02-2214</name>
</gene>
<dbReference type="InterPro" id="IPR000845">
    <property type="entry name" value="Nucleoside_phosphorylase_d"/>
</dbReference>
<organism evidence="2">
    <name type="scientific">hydrothermal vent metagenome</name>
    <dbReference type="NCBI Taxonomy" id="652676"/>
    <lineage>
        <taxon>unclassified sequences</taxon>
        <taxon>metagenomes</taxon>
        <taxon>ecological metagenomes</taxon>
    </lineage>
</organism>
<accession>A0A3B0RWS3</accession>
<evidence type="ECO:0000259" key="1">
    <source>
        <dbReference type="Pfam" id="PF01048"/>
    </source>
</evidence>
<protein>
    <recommendedName>
        <fullName evidence="1">Nucleoside phosphorylase domain-containing protein</fullName>
    </recommendedName>
</protein>
<dbReference type="GO" id="GO:0003824">
    <property type="term" value="F:catalytic activity"/>
    <property type="evidence" value="ECO:0007669"/>
    <property type="project" value="InterPro"/>
</dbReference>
<dbReference type="PANTHER" id="PTHR43691">
    <property type="entry name" value="URIDINE PHOSPHORYLASE"/>
    <property type="match status" value="1"/>
</dbReference>
<feature type="domain" description="Nucleoside phosphorylase" evidence="1">
    <location>
        <begin position="63"/>
        <end position="226"/>
    </location>
</feature>
<dbReference type="AlphaFoldDB" id="A0A3B0RWS3"/>